<keyword evidence="2" id="KW-1185">Reference proteome</keyword>
<sequence length="65" mass="7304">MEDFKYTVVPGSVRVLSSGERRAQRTLAAAEQLLHPERPAPESMSSVEAELASYVKKAYRPRVAW</sequence>
<name>H0F8G1_9BURK</name>
<dbReference type="OrthoDB" id="8664881at2"/>
<gene>
    <name evidence="1" type="ORF">KYC_15297</name>
</gene>
<dbReference type="RefSeq" id="WP_008163738.1">
    <property type="nucleotide sequence ID" value="NZ_AGUF01000052.1"/>
</dbReference>
<dbReference type="EMBL" id="AGUF01000052">
    <property type="protein sequence ID" value="EHK65594.1"/>
    <property type="molecule type" value="Genomic_DNA"/>
</dbReference>
<accession>H0F8G1</accession>
<reference evidence="1 2" key="1">
    <citation type="journal article" date="2012" name="J. Bacteriol.">
        <title>Genome sequence of the highly efficient arsenite-oxidizing bacterium Achromobacter arsenitoxydans SY8.</title>
        <authorList>
            <person name="Li X."/>
            <person name="Hu Y."/>
            <person name="Gong J."/>
            <person name="Lin Y."/>
            <person name="Johnstone L."/>
            <person name="Rensing C."/>
            <person name="Wang G."/>
        </authorList>
    </citation>
    <scope>NUCLEOTIDE SEQUENCE [LARGE SCALE GENOMIC DNA]</scope>
    <source>
        <strain evidence="1 2">SY8</strain>
    </source>
</reference>
<dbReference type="Proteomes" id="UP000003113">
    <property type="component" value="Unassembled WGS sequence"/>
</dbReference>
<dbReference type="AlphaFoldDB" id="H0F8G1"/>
<organism evidence="1 2">
    <name type="scientific">Achromobacter arsenitoxydans SY8</name>
    <dbReference type="NCBI Taxonomy" id="477184"/>
    <lineage>
        <taxon>Bacteria</taxon>
        <taxon>Pseudomonadati</taxon>
        <taxon>Pseudomonadota</taxon>
        <taxon>Betaproteobacteria</taxon>
        <taxon>Burkholderiales</taxon>
        <taxon>Alcaligenaceae</taxon>
        <taxon>Achromobacter</taxon>
    </lineage>
</organism>
<proteinExistence type="predicted"/>
<protein>
    <submittedName>
        <fullName evidence="1">Uncharacterized protein</fullName>
    </submittedName>
</protein>
<evidence type="ECO:0000313" key="2">
    <source>
        <dbReference type="Proteomes" id="UP000003113"/>
    </source>
</evidence>
<dbReference type="PATRIC" id="fig|477184.5.peg.3017"/>
<evidence type="ECO:0000313" key="1">
    <source>
        <dbReference type="EMBL" id="EHK65594.1"/>
    </source>
</evidence>
<comment type="caution">
    <text evidence="1">The sequence shown here is derived from an EMBL/GenBank/DDBJ whole genome shotgun (WGS) entry which is preliminary data.</text>
</comment>